<evidence type="ECO:0000256" key="4">
    <source>
        <dbReference type="ARBA" id="ARBA00023235"/>
    </source>
</evidence>
<dbReference type="PANTHER" id="PTHR43725">
    <property type="entry name" value="UDP-GLUCOSE 4-EPIMERASE"/>
    <property type="match status" value="1"/>
</dbReference>
<keyword evidence="5" id="KW-0119">Carbohydrate metabolism</keyword>
<evidence type="ECO:0000256" key="3">
    <source>
        <dbReference type="ARBA" id="ARBA00023027"/>
    </source>
</evidence>
<dbReference type="InterPro" id="IPR036291">
    <property type="entry name" value="NAD(P)-bd_dom_sf"/>
</dbReference>
<keyword evidence="4" id="KW-0413">Isomerase</keyword>
<dbReference type="Gene3D" id="3.40.50.720">
    <property type="entry name" value="NAD(P)-binding Rossmann-like Domain"/>
    <property type="match status" value="1"/>
</dbReference>
<dbReference type="Gene3D" id="3.90.25.10">
    <property type="entry name" value="UDP-galactose 4-epimerase, domain 1"/>
    <property type="match status" value="1"/>
</dbReference>
<evidence type="ECO:0000256" key="1">
    <source>
        <dbReference type="ARBA" id="ARBA00001911"/>
    </source>
</evidence>
<comment type="similarity">
    <text evidence="2">Belongs to the NAD(P)-dependent epimerase/dehydratase family.</text>
</comment>
<name>A0A6J7FYA1_9ZZZZ</name>
<dbReference type="GO" id="GO:0033499">
    <property type="term" value="P:galactose catabolic process via UDP-galactose, Leloir pathway"/>
    <property type="evidence" value="ECO:0007669"/>
    <property type="project" value="TreeGrafter"/>
</dbReference>
<evidence type="ECO:0000259" key="6">
    <source>
        <dbReference type="Pfam" id="PF01370"/>
    </source>
</evidence>
<evidence type="ECO:0000256" key="2">
    <source>
        <dbReference type="ARBA" id="ARBA00007637"/>
    </source>
</evidence>
<gene>
    <name evidence="7" type="ORF">UFOPK3495_00809</name>
</gene>
<proteinExistence type="inferred from homology"/>
<feature type="domain" description="NAD-dependent epimerase/dehydratase" evidence="6">
    <location>
        <begin position="4"/>
        <end position="249"/>
    </location>
</feature>
<dbReference type="SUPFAM" id="SSF51735">
    <property type="entry name" value="NAD(P)-binding Rossmann-fold domains"/>
    <property type="match status" value="1"/>
</dbReference>
<dbReference type="Pfam" id="PF01370">
    <property type="entry name" value="Epimerase"/>
    <property type="match status" value="1"/>
</dbReference>
<dbReference type="GO" id="GO:0003978">
    <property type="term" value="F:UDP-glucose 4-epimerase activity"/>
    <property type="evidence" value="ECO:0007669"/>
    <property type="project" value="InterPro"/>
</dbReference>
<organism evidence="7">
    <name type="scientific">freshwater metagenome</name>
    <dbReference type="NCBI Taxonomy" id="449393"/>
    <lineage>
        <taxon>unclassified sequences</taxon>
        <taxon>metagenomes</taxon>
        <taxon>ecological metagenomes</taxon>
    </lineage>
</organism>
<protein>
    <submittedName>
        <fullName evidence="7">Unannotated protein</fullName>
    </submittedName>
</protein>
<dbReference type="CDD" id="cd05247">
    <property type="entry name" value="UDP_G4E_1_SDR_e"/>
    <property type="match status" value="1"/>
</dbReference>
<dbReference type="PANTHER" id="PTHR43725:SF53">
    <property type="entry name" value="UDP-ARABINOSE 4-EPIMERASE 1"/>
    <property type="match status" value="1"/>
</dbReference>
<dbReference type="NCBIfam" id="TIGR01179">
    <property type="entry name" value="galE"/>
    <property type="match status" value="1"/>
</dbReference>
<keyword evidence="3" id="KW-0520">NAD</keyword>
<comment type="cofactor">
    <cofactor evidence="1">
        <name>NAD(+)</name>
        <dbReference type="ChEBI" id="CHEBI:57540"/>
    </cofactor>
</comment>
<dbReference type="InterPro" id="IPR001509">
    <property type="entry name" value="Epimerase_deHydtase"/>
</dbReference>
<sequence>MTTWLVTGGAGYIGNHVTRALLDSGRQVVVLDDLSSGHADRIPQGVVFVEADVTDRVALVAALAEHKVDGVIHLAAKKAAGDSVNVPLYYYRENIAGMLSVLEAMQEVGVKRFVYSSSAAVYGTPLVNPIAESAALAPESPYGETKVVGEWMTKAQGVANDLSWVALRYFNVAGAGSDDLGDTSVNNLIPMVFEALEKGNRPQIFGDDYPTPDGTCIRDYIHVSDLADAHVVAAAFSENLQVSETLNVGRGVGSSVREVMDMVSQVIGTQVNPQIVARRAGDPPASTAATQRITDVLGWQSKRDLHEMVSSAWSAWQHTSH</sequence>
<evidence type="ECO:0000313" key="7">
    <source>
        <dbReference type="EMBL" id="CAB4898165.1"/>
    </source>
</evidence>
<dbReference type="AlphaFoldDB" id="A0A6J7FYA1"/>
<evidence type="ECO:0000256" key="5">
    <source>
        <dbReference type="ARBA" id="ARBA00023277"/>
    </source>
</evidence>
<dbReference type="EMBL" id="CAFBMC010000036">
    <property type="protein sequence ID" value="CAB4898165.1"/>
    <property type="molecule type" value="Genomic_DNA"/>
</dbReference>
<dbReference type="InterPro" id="IPR005886">
    <property type="entry name" value="UDP_G4E"/>
</dbReference>
<accession>A0A6J7FYA1</accession>
<reference evidence="7" key="1">
    <citation type="submission" date="2020-05" db="EMBL/GenBank/DDBJ databases">
        <authorList>
            <person name="Chiriac C."/>
            <person name="Salcher M."/>
            <person name="Ghai R."/>
            <person name="Kavagutti S V."/>
        </authorList>
    </citation>
    <scope>NUCLEOTIDE SEQUENCE</scope>
</reference>